<evidence type="ECO:0000313" key="2">
    <source>
        <dbReference type="EMBL" id="GAO47541.1"/>
    </source>
</evidence>
<comment type="caution">
    <text evidence="2">The sequence shown here is derived from an EMBL/GenBank/DDBJ whole genome shotgun (WGS) entry which is preliminary data.</text>
</comment>
<dbReference type="AlphaFoldDB" id="A0A0E9NCW5"/>
<feature type="compositionally biased region" description="Polar residues" evidence="1">
    <location>
        <begin position="154"/>
        <end position="165"/>
    </location>
</feature>
<organism evidence="2 3">
    <name type="scientific">Saitoella complicata (strain BCRC 22490 / CBS 7301 / JCM 7358 / NBRC 10748 / NRRL Y-17804)</name>
    <dbReference type="NCBI Taxonomy" id="698492"/>
    <lineage>
        <taxon>Eukaryota</taxon>
        <taxon>Fungi</taxon>
        <taxon>Dikarya</taxon>
        <taxon>Ascomycota</taxon>
        <taxon>Taphrinomycotina</taxon>
        <taxon>Taphrinomycotina incertae sedis</taxon>
        <taxon>Saitoella</taxon>
    </lineage>
</organism>
<name>A0A0E9NCW5_SAICN</name>
<reference evidence="2 3" key="1">
    <citation type="journal article" date="2011" name="J. Gen. Appl. Microbiol.">
        <title>Draft genome sequencing of the enigmatic yeast Saitoella complicata.</title>
        <authorList>
            <person name="Nishida H."/>
            <person name="Hamamoto M."/>
            <person name="Sugiyama J."/>
        </authorList>
    </citation>
    <scope>NUCLEOTIDE SEQUENCE [LARGE SCALE GENOMIC DNA]</scope>
    <source>
        <strain evidence="2 3">NRRL Y-17804</strain>
    </source>
</reference>
<protein>
    <submittedName>
        <fullName evidence="2">Uncharacterized protein</fullName>
    </submittedName>
</protein>
<feature type="region of interest" description="Disordered" evidence="1">
    <location>
        <begin position="60"/>
        <end position="202"/>
    </location>
</feature>
<proteinExistence type="predicted"/>
<feature type="compositionally biased region" description="Low complexity" evidence="1">
    <location>
        <begin position="135"/>
        <end position="153"/>
    </location>
</feature>
<dbReference type="Proteomes" id="UP000033140">
    <property type="component" value="Unassembled WGS sequence"/>
</dbReference>
<evidence type="ECO:0000313" key="3">
    <source>
        <dbReference type="Proteomes" id="UP000033140"/>
    </source>
</evidence>
<feature type="compositionally biased region" description="Acidic residues" evidence="1">
    <location>
        <begin position="181"/>
        <end position="192"/>
    </location>
</feature>
<sequence>MGSYAMVSEGVQKCGGRIGRVNAWAPFLGKGDGSVWSVPSGYPIAGGEAGGGDYFGVPRPVSGSGTSTPGSTGTGMSTPGTPMVSMSPMYPPSTPSSLSVGAPLARSRSPLNGTTSGTGPTPRRPVNPYHPSYAPTSTGTFSSTSGSSMPSPTRQHATPATSFALTTSTRPSTSSASISIDDVDAEEEADEGPEVKGHARAPSTFALAKKTIATAPTTLTDSGTTSTLEEDQTGMWAAGDNGAFVGMEGGNDRVMGVGRRPQFGQYAAYGK</sequence>
<evidence type="ECO:0000256" key="1">
    <source>
        <dbReference type="SAM" id="MobiDB-lite"/>
    </source>
</evidence>
<reference evidence="2 3" key="3">
    <citation type="journal article" date="2015" name="Genome Announc.">
        <title>Draft Genome Sequence of the Archiascomycetous Yeast Saitoella complicata.</title>
        <authorList>
            <person name="Yamauchi K."/>
            <person name="Kondo S."/>
            <person name="Hamamoto M."/>
            <person name="Takahashi Y."/>
            <person name="Ogura Y."/>
            <person name="Hayashi T."/>
            <person name="Nishida H."/>
        </authorList>
    </citation>
    <scope>NUCLEOTIDE SEQUENCE [LARGE SCALE GENOMIC DNA]</scope>
    <source>
        <strain evidence="2 3">NRRL Y-17804</strain>
    </source>
</reference>
<feature type="region of interest" description="Disordered" evidence="1">
    <location>
        <begin position="215"/>
        <end position="235"/>
    </location>
</feature>
<reference evidence="2 3" key="2">
    <citation type="journal article" date="2014" name="J. Gen. Appl. Microbiol.">
        <title>The early diverging ascomycetous budding yeast Saitoella complicata has three histone deacetylases belonging to the Clr6, Hos2, and Rpd3 lineages.</title>
        <authorList>
            <person name="Nishida H."/>
            <person name="Matsumoto T."/>
            <person name="Kondo S."/>
            <person name="Hamamoto M."/>
            <person name="Yoshikawa H."/>
        </authorList>
    </citation>
    <scope>NUCLEOTIDE SEQUENCE [LARGE SCALE GENOMIC DNA]</scope>
    <source>
        <strain evidence="2 3">NRRL Y-17804</strain>
    </source>
</reference>
<gene>
    <name evidence="2" type="ORF">G7K_1746-t1</name>
</gene>
<keyword evidence="3" id="KW-1185">Reference proteome</keyword>
<feature type="compositionally biased region" description="Low complexity" evidence="1">
    <location>
        <begin position="166"/>
        <end position="179"/>
    </location>
</feature>
<feature type="compositionally biased region" description="Low complexity" evidence="1">
    <location>
        <begin position="62"/>
        <end position="88"/>
    </location>
</feature>
<feature type="compositionally biased region" description="Low complexity" evidence="1">
    <location>
        <begin position="215"/>
        <end position="227"/>
    </location>
</feature>
<dbReference type="EMBL" id="BACD03000009">
    <property type="protein sequence ID" value="GAO47541.1"/>
    <property type="molecule type" value="Genomic_DNA"/>
</dbReference>
<accession>A0A0E9NCW5</accession>